<dbReference type="CDD" id="cd00586">
    <property type="entry name" value="4HBT"/>
    <property type="match status" value="1"/>
</dbReference>
<evidence type="ECO:0000313" key="2">
    <source>
        <dbReference type="Proteomes" id="UP000219329"/>
    </source>
</evidence>
<dbReference type="SUPFAM" id="SSF54637">
    <property type="entry name" value="Thioesterase/thiol ester dehydrase-isomerase"/>
    <property type="match status" value="1"/>
</dbReference>
<dbReference type="Gene3D" id="3.10.129.10">
    <property type="entry name" value="Hotdog Thioesterase"/>
    <property type="match status" value="1"/>
</dbReference>
<dbReference type="EMBL" id="NTJZ01000010">
    <property type="protein sequence ID" value="PDH33173.1"/>
    <property type="molecule type" value="Genomic_DNA"/>
</dbReference>
<dbReference type="AlphaFoldDB" id="A0A2A5WA51"/>
<protein>
    <recommendedName>
        <fullName evidence="3">Thioesterase</fullName>
    </recommendedName>
</protein>
<evidence type="ECO:0008006" key="3">
    <source>
        <dbReference type="Google" id="ProtNLM"/>
    </source>
</evidence>
<dbReference type="Proteomes" id="UP000219329">
    <property type="component" value="Unassembled WGS sequence"/>
</dbReference>
<reference evidence="1 2" key="1">
    <citation type="submission" date="2017-08" db="EMBL/GenBank/DDBJ databases">
        <title>Fine stratification of microbial communities through a metagenomic profile of the photic zone.</title>
        <authorList>
            <person name="Haro-Moreno J.M."/>
            <person name="Lopez-Perez M."/>
            <person name="De La Torre J."/>
            <person name="Picazo A."/>
            <person name="Camacho A."/>
            <person name="Rodriguez-Valera F."/>
        </authorList>
    </citation>
    <scope>NUCLEOTIDE SEQUENCE [LARGE SCALE GENOMIC DNA]</scope>
    <source>
        <strain evidence="1">MED-G28</strain>
    </source>
</reference>
<evidence type="ECO:0000313" key="1">
    <source>
        <dbReference type="EMBL" id="PDH33173.1"/>
    </source>
</evidence>
<accession>A0A2A5WA51</accession>
<name>A0A2A5WA51_9GAMM</name>
<proteinExistence type="predicted"/>
<organism evidence="1 2">
    <name type="scientific">OM182 bacterium MED-G28</name>
    <dbReference type="NCBI Taxonomy" id="1986256"/>
    <lineage>
        <taxon>Bacteria</taxon>
        <taxon>Pseudomonadati</taxon>
        <taxon>Pseudomonadota</taxon>
        <taxon>Gammaproteobacteria</taxon>
        <taxon>OMG group</taxon>
        <taxon>OM182 clade</taxon>
    </lineage>
</organism>
<comment type="caution">
    <text evidence="1">The sequence shown here is derived from an EMBL/GenBank/DDBJ whole genome shotgun (WGS) entry which is preliminary data.</text>
</comment>
<sequence>MKDIFPTEGASVIVSDDMCDMNGHMNVRFYQTIPMDYDSNFYNSLGFGEDYIAKGYSSFTAEQNIRYLKECLKGEKLTPRFRMLNVNKKLYHYVCAICKESDEVAALVETVEIHIDMSTRKSAEMPDEIFGAMVKMQKEHESSDDYPFETKLKIK</sequence>
<dbReference type="Pfam" id="PF13279">
    <property type="entry name" value="4HBT_2"/>
    <property type="match status" value="1"/>
</dbReference>
<dbReference type="InterPro" id="IPR029069">
    <property type="entry name" value="HotDog_dom_sf"/>
</dbReference>
<gene>
    <name evidence="1" type="ORF">CNF02_09490</name>
</gene>